<dbReference type="RefSeq" id="WP_143872234.1">
    <property type="nucleotide sequence ID" value="NZ_CP041660.1"/>
</dbReference>
<feature type="modified residue" description="4-aspartylphosphate" evidence="6">
    <location>
        <position position="59"/>
    </location>
</feature>
<dbReference type="PROSITE" id="PS50109">
    <property type="entry name" value="HIS_KIN"/>
    <property type="match status" value="1"/>
</dbReference>
<dbReference type="Proteomes" id="UP001467690">
    <property type="component" value="Unassembled WGS sequence"/>
</dbReference>
<dbReference type="SUPFAM" id="SSF52172">
    <property type="entry name" value="CheY-like"/>
    <property type="match status" value="3"/>
</dbReference>
<dbReference type="Pfam" id="PF00512">
    <property type="entry name" value="HisKA"/>
    <property type="match status" value="1"/>
</dbReference>
<keyword evidence="4" id="KW-0808">Transferase</keyword>
<dbReference type="PRINTS" id="PR00344">
    <property type="entry name" value="BCTRLSENSOR"/>
</dbReference>
<dbReference type="PANTHER" id="PTHR43047:SF72">
    <property type="entry name" value="OSMOSENSING HISTIDINE PROTEIN KINASE SLN1"/>
    <property type="match status" value="1"/>
</dbReference>
<dbReference type="SUPFAM" id="SSF47384">
    <property type="entry name" value="Homodimeric domain of signal transducing histidine kinase"/>
    <property type="match status" value="1"/>
</dbReference>
<keyword evidence="3 6" id="KW-0597">Phosphoprotein</keyword>
<dbReference type="Pfam" id="PF00072">
    <property type="entry name" value="Response_reg"/>
    <property type="match status" value="3"/>
</dbReference>
<evidence type="ECO:0000256" key="6">
    <source>
        <dbReference type="PROSITE-ProRule" id="PRU00169"/>
    </source>
</evidence>
<feature type="domain" description="Response regulatory" evidence="8">
    <location>
        <begin position="402"/>
        <end position="521"/>
    </location>
</feature>
<dbReference type="InterPro" id="IPR004358">
    <property type="entry name" value="Sig_transdc_His_kin-like_C"/>
</dbReference>
<dbReference type="CDD" id="cd00082">
    <property type="entry name" value="HisKA"/>
    <property type="match status" value="1"/>
</dbReference>
<evidence type="ECO:0000313" key="9">
    <source>
        <dbReference type="EMBL" id="MER2493044.1"/>
    </source>
</evidence>
<comment type="catalytic activity">
    <reaction evidence="1">
        <text>ATP + protein L-histidine = ADP + protein N-phospho-L-histidine.</text>
        <dbReference type="EC" id="2.7.13.3"/>
    </reaction>
</comment>
<dbReference type="CDD" id="cd00156">
    <property type="entry name" value="REC"/>
    <property type="match status" value="2"/>
</dbReference>
<dbReference type="InterPro" id="IPR011006">
    <property type="entry name" value="CheY-like_superfamily"/>
</dbReference>
<organism evidence="9 10">
    <name type="scientific">Catenovulum sediminis</name>
    <dbReference type="NCBI Taxonomy" id="1740262"/>
    <lineage>
        <taxon>Bacteria</taxon>
        <taxon>Pseudomonadati</taxon>
        <taxon>Pseudomonadota</taxon>
        <taxon>Gammaproteobacteria</taxon>
        <taxon>Alteromonadales</taxon>
        <taxon>Alteromonadaceae</taxon>
        <taxon>Catenovulum</taxon>
    </lineage>
</organism>
<dbReference type="PROSITE" id="PS50110">
    <property type="entry name" value="RESPONSE_REGULATORY"/>
    <property type="match status" value="3"/>
</dbReference>
<evidence type="ECO:0000256" key="3">
    <source>
        <dbReference type="ARBA" id="ARBA00022553"/>
    </source>
</evidence>
<evidence type="ECO:0000313" key="10">
    <source>
        <dbReference type="Proteomes" id="UP001467690"/>
    </source>
</evidence>
<dbReference type="EMBL" id="JBELOE010000239">
    <property type="protein sequence ID" value="MER2493044.1"/>
    <property type="molecule type" value="Genomic_DNA"/>
</dbReference>
<dbReference type="InterPro" id="IPR003661">
    <property type="entry name" value="HisK_dim/P_dom"/>
</dbReference>
<evidence type="ECO:0000259" key="7">
    <source>
        <dbReference type="PROSITE" id="PS50109"/>
    </source>
</evidence>
<feature type="domain" description="Response regulatory" evidence="8">
    <location>
        <begin position="7"/>
        <end position="124"/>
    </location>
</feature>
<evidence type="ECO:0000256" key="1">
    <source>
        <dbReference type="ARBA" id="ARBA00000085"/>
    </source>
</evidence>
<dbReference type="InterPro" id="IPR036097">
    <property type="entry name" value="HisK_dim/P_sf"/>
</dbReference>
<feature type="domain" description="Histidine kinase" evidence="7">
    <location>
        <begin position="153"/>
        <end position="373"/>
    </location>
</feature>
<evidence type="ECO:0000259" key="8">
    <source>
        <dbReference type="PROSITE" id="PS50110"/>
    </source>
</evidence>
<protein>
    <recommendedName>
        <fullName evidence="2">histidine kinase</fullName>
        <ecNumber evidence="2">2.7.13.3</ecNumber>
    </recommendedName>
</protein>
<accession>A0ABV1RJD9</accession>
<dbReference type="InterPro" id="IPR001789">
    <property type="entry name" value="Sig_transdc_resp-reg_receiver"/>
</dbReference>
<dbReference type="SMART" id="SM00387">
    <property type="entry name" value="HATPase_c"/>
    <property type="match status" value="1"/>
</dbReference>
<name>A0ABV1RJD9_9ALTE</name>
<dbReference type="InterPro" id="IPR003594">
    <property type="entry name" value="HATPase_dom"/>
</dbReference>
<feature type="modified residue" description="4-aspartylphosphate" evidence="6">
    <location>
        <position position="456"/>
    </location>
</feature>
<feature type="domain" description="Response regulatory" evidence="8">
    <location>
        <begin position="536"/>
        <end position="649"/>
    </location>
</feature>
<proteinExistence type="predicted"/>
<comment type="caution">
    <text evidence="9">The sequence shown here is derived from an EMBL/GenBank/DDBJ whole genome shotgun (WGS) entry which is preliminary data.</text>
</comment>
<reference evidence="9 10" key="1">
    <citation type="submission" date="2024-06" db="EMBL/GenBank/DDBJ databases">
        <authorList>
            <person name="Chen R.Y."/>
        </authorList>
    </citation>
    <scope>NUCLEOTIDE SEQUENCE [LARGE SCALE GENOMIC DNA]</scope>
    <source>
        <strain evidence="9 10">D2</strain>
    </source>
</reference>
<evidence type="ECO:0000256" key="4">
    <source>
        <dbReference type="ARBA" id="ARBA00022679"/>
    </source>
</evidence>
<gene>
    <name evidence="9" type="ORF">ABS311_14260</name>
</gene>
<dbReference type="SMART" id="SM00388">
    <property type="entry name" value="HisKA"/>
    <property type="match status" value="1"/>
</dbReference>
<keyword evidence="10" id="KW-1185">Reference proteome</keyword>
<dbReference type="Pfam" id="PF02518">
    <property type="entry name" value="HATPase_c"/>
    <property type="match status" value="1"/>
</dbReference>
<dbReference type="PANTHER" id="PTHR43047">
    <property type="entry name" value="TWO-COMPONENT HISTIDINE PROTEIN KINASE"/>
    <property type="match status" value="1"/>
</dbReference>
<dbReference type="Gene3D" id="3.30.565.10">
    <property type="entry name" value="Histidine kinase-like ATPase, C-terminal domain"/>
    <property type="match status" value="1"/>
</dbReference>
<evidence type="ECO:0000256" key="2">
    <source>
        <dbReference type="ARBA" id="ARBA00012438"/>
    </source>
</evidence>
<dbReference type="Gene3D" id="3.40.50.2300">
    <property type="match status" value="3"/>
</dbReference>
<evidence type="ECO:0000256" key="5">
    <source>
        <dbReference type="ARBA" id="ARBA00022777"/>
    </source>
</evidence>
<dbReference type="InterPro" id="IPR005467">
    <property type="entry name" value="His_kinase_dom"/>
</dbReference>
<feature type="modified residue" description="4-aspartylphosphate" evidence="6">
    <location>
        <position position="586"/>
    </location>
</feature>
<dbReference type="EC" id="2.7.13.3" evidence="2"/>
<dbReference type="SMART" id="SM00448">
    <property type="entry name" value="REC"/>
    <property type="match status" value="3"/>
</dbReference>
<dbReference type="Gene3D" id="1.10.287.130">
    <property type="match status" value="1"/>
</dbReference>
<dbReference type="CDD" id="cd16922">
    <property type="entry name" value="HATPase_EvgS-ArcB-TorS-like"/>
    <property type="match status" value="1"/>
</dbReference>
<dbReference type="CDD" id="cd17546">
    <property type="entry name" value="REC_hyHK_CKI1_RcsC-like"/>
    <property type="match status" value="1"/>
</dbReference>
<dbReference type="InterPro" id="IPR036890">
    <property type="entry name" value="HATPase_C_sf"/>
</dbReference>
<sequence>MTSKITKVLMVDDDEDDFIITQDYLHEMTTHTFEIDWISSPKEALEILQKNLHDICLLDYQLGALDGLSVLKKAIKNGCTVPIIMLTGQSDSSLDNSALDAGAVDYLIKNEINLTLFTRAIRYALARKDFENERLERIKAETSNRSKDKFLAHLSHELRTPLTSILGYTELLLNKHRTKPVHSELTTIFNNGKHLLGLLNNVLDLSKIAANRLELNCTSIALHPFIANIYDLMEINAKDKGLSFTIESKTTLPQHIFNDPIRLRQVLINIIHNAIKFTTKGGINVRIHLQDIQGVEMLCFDIQDSGIGIPDTLLENIFKPFEQIEDVVSRNEEGAGLGLAICSELVKLMHGRISVVSEINKGSCFTIQIPPYSPDNEERIELSLADKESYQSHENYAPLQGKILVVDDIQDIRQLIGYFSESFGLEVHYADNGQTAVDLVLSMQNANTPYDLILMDIHMPKLDGKRAISKLRAHSVTNPILAVTAATMKGVRDELKSLGFNDVVAKPIEKSSLYNSLKQFLPHAEISQEIEETTLEILIVDDDSDAANITALLLESLAVKAHVAHSAEHCKTSLADNPNINTLLLDYHLPDMDGISLANQLKDNNANLNIIMLSGSEISNEAMRTAGAAGKLLKPINLEMLQRMLETLN</sequence>
<dbReference type="SUPFAM" id="SSF55874">
    <property type="entry name" value="ATPase domain of HSP90 chaperone/DNA topoisomerase II/histidine kinase"/>
    <property type="match status" value="1"/>
</dbReference>
<keyword evidence="5" id="KW-0418">Kinase</keyword>